<proteinExistence type="predicted"/>
<comment type="caution">
    <text evidence="1">The sequence shown here is derived from an EMBL/GenBank/DDBJ whole genome shotgun (WGS) entry which is preliminary data.</text>
</comment>
<reference evidence="1" key="1">
    <citation type="submission" date="2024-02" db="EMBL/GenBank/DDBJ databases">
        <title>Metagenome Assembled Genome of Zalaria obscura JY119.</title>
        <authorList>
            <person name="Vighnesh L."/>
            <person name="Jagadeeshwari U."/>
            <person name="Venkata Ramana C."/>
            <person name="Sasikala C."/>
        </authorList>
    </citation>
    <scope>NUCLEOTIDE SEQUENCE</scope>
    <source>
        <strain evidence="1">JY119</strain>
    </source>
</reference>
<keyword evidence="2" id="KW-1185">Reference proteome</keyword>
<evidence type="ECO:0000313" key="1">
    <source>
        <dbReference type="EMBL" id="KAK8198632.1"/>
    </source>
</evidence>
<dbReference type="Proteomes" id="UP001320706">
    <property type="component" value="Unassembled WGS sequence"/>
</dbReference>
<evidence type="ECO:0000313" key="2">
    <source>
        <dbReference type="Proteomes" id="UP001320706"/>
    </source>
</evidence>
<organism evidence="1 2">
    <name type="scientific">Zalaria obscura</name>
    <dbReference type="NCBI Taxonomy" id="2024903"/>
    <lineage>
        <taxon>Eukaryota</taxon>
        <taxon>Fungi</taxon>
        <taxon>Dikarya</taxon>
        <taxon>Ascomycota</taxon>
        <taxon>Pezizomycotina</taxon>
        <taxon>Dothideomycetes</taxon>
        <taxon>Dothideomycetidae</taxon>
        <taxon>Dothideales</taxon>
        <taxon>Zalariaceae</taxon>
        <taxon>Zalaria</taxon>
    </lineage>
</organism>
<gene>
    <name evidence="1" type="ORF">M8818_006499</name>
</gene>
<protein>
    <submittedName>
        <fullName evidence="1">Uncharacterized protein</fullName>
    </submittedName>
</protein>
<accession>A0ACC3S5X8</accession>
<dbReference type="EMBL" id="JAMKPW020000040">
    <property type="protein sequence ID" value="KAK8198632.1"/>
    <property type="molecule type" value="Genomic_DNA"/>
</dbReference>
<sequence length="485" mass="53700">MAFASASQASQRRYLALALRTTDLCISPGSERRWPSRLNVKRAFPAVDHCRGLAVVWVEKRVPVAVLDQSREQATPCNSYHVFHVASTLLGRRRLIDITACKFENPTTTVAASCLGLSLWQPPCSIAKLARPYNDFSSLDFSGQGQEGGNGQGRVSSADYQGFLGQAFPAQQSSYFQTPVEQQASSLQHHGIPHVLPSQMSAPEPTYSMDQPQLLAQAAQVARHVSHGHSPQYGSPQYTYLQPQHQSQSRKRSHPDDLSLDFQGIQMLEAQAAQAGVDVPIELTPHGQHAQPQTGSLAYQLQSQHTHSDTPSQPQEQQQQQHHQHHHHHHLPNQPPPTKLPRNSYGEPSSAHDAGPPSVVGQEGMPEPAPRPKGPKLKFTPEDDALLVELKETKNLTWKQIADFFPGRSSGTLQVRYCTKLKAKTTVWTDDMVQRLRTAMQDYDNDRWRIISSKVGNGFSASACRDKAMEIEAGEHDPDAALDEE</sequence>
<name>A0ACC3S5X8_9PEZI</name>